<reference evidence="1 2" key="1">
    <citation type="journal article" date="2016" name="Mol. Biol. Evol.">
        <title>Comparative Genomics of Early-Diverging Mushroom-Forming Fungi Provides Insights into the Origins of Lignocellulose Decay Capabilities.</title>
        <authorList>
            <person name="Nagy L.G."/>
            <person name="Riley R."/>
            <person name="Tritt A."/>
            <person name="Adam C."/>
            <person name="Daum C."/>
            <person name="Floudas D."/>
            <person name="Sun H."/>
            <person name="Yadav J.S."/>
            <person name="Pangilinan J."/>
            <person name="Larsson K.H."/>
            <person name="Matsuura K."/>
            <person name="Barry K."/>
            <person name="Labutti K."/>
            <person name="Kuo R."/>
            <person name="Ohm R.A."/>
            <person name="Bhattacharya S.S."/>
            <person name="Shirouzu T."/>
            <person name="Yoshinaga Y."/>
            <person name="Martin F.M."/>
            <person name="Grigoriev I.V."/>
            <person name="Hibbett D.S."/>
        </authorList>
    </citation>
    <scope>NUCLEOTIDE SEQUENCE [LARGE SCALE GENOMIC DNA]</scope>
    <source>
        <strain evidence="1 2">CBS 109695</strain>
    </source>
</reference>
<protein>
    <submittedName>
        <fullName evidence="1">Uncharacterized protein</fullName>
    </submittedName>
</protein>
<gene>
    <name evidence="1" type="ORF">FIBSPDRAFT_864106</name>
</gene>
<dbReference type="Proteomes" id="UP000076532">
    <property type="component" value="Unassembled WGS sequence"/>
</dbReference>
<accession>A0A166GU68</accession>
<name>A0A166GU68_9AGAM</name>
<organism evidence="1 2">
    <name type="scientific">Athelia psychrophila</name>
    <dbReference type="NCBI Taxonomy" id="1759441"/>
    <lineage>
        <taxon>Eukaryota</taxon>
        <taxon>Fungi</taxon>
        <taxon>Dikarya</taxon>
        <taxon>Basidiomycota</taxon>
        <taxon>Agaricomycotina</taxon>
        <taxon>Agaricomycetes</taxon>
        <taxon>Agaricomycetidae</taxon>
        <taxon>Atheliales</taxon>
        <taxon>Atheliaceae</taxon>
        <taxon>Athelia</taxon>
    </lineage>
</organism>
<sequence length="100" mass="11322">MWGYGCHGRGSKVCGGAILWPRLQTIALSSFQACHIHYICEVIEDRLALGTPITNVKIASMDHLDGFTLRSNLDWMRDNVCLQMQDKIQELPDELLIDSF</sequence>
<dbReference type="AlphaFoldDB" id="A0A166GU68"/>
<evidence type="ECO:0000313" key="2">
    <source>
        <dbReference type="Proteomes" id="UP000076532"/>
    </source>
</evidence>
<dbReference type="EMBL" id="KV417575">
    <property type="protein sequence ID" value="KZP18170.1"/>
    <property type="molecule type" value="Genomic_DNA"/>
</dbReference>
<proteinExistence type="predicted"/>
<evidence type="ECO:0000313" key="1">
    <source>
        <dbReference type="EMBL" id="KZP18170.1"/>
    </source>
</evidence>
<keyword evidence="2" id="KW-1185">Reference proteome</keyword>